<sequence length="63" mass="7454">MCRLFAFSMAFMSKGLNLYCFKSREYLDCTLDGHLNITSSSVLCNLFYDVVFQYDQPLFFEIR</sequence>
<gene>
    <name evidence="1" type="ORF">BS50DRAFT_578189</name>
</gene>
<evidence type="ECO:0000313" key="2">
    <source>
        <dbReference type="Proteomes" id="UP000240883"/>
    </source>
</evidence>
<dbReference type="Proteomes" id="UP000240883">
    <property type="component" value="Unassembled WGS sequence"/>
</dbReference>
<dbReference type="AlphaFoldDB" id="A0A2T2N875"/>
<accession>A0A2T2N875</accession>
<organism evidence="1 2">
    <name type="scientific">Corynespora cassiicola Philippines</name>
    <dbReference type="NCBI Taxonomy" id="1448308"/>
    <lineage>
        <taxon>Eukaryota</taxon>
        <taxon>Fungi</taxon>
        <taxon>Dikarya</taxon>
        <taxon>Ascomycota</taxon>
        <taxon>Pezizomycotina</taxon>
        <taxon>Dothideomycetes</taxon>
        <taxon>Pleosporomycetidae</taxon>
        <taxon>Pleosporales</taxon>
        <taxon>Corynesporascaceae</taxon>
        <taxon>Corynespora</taxon>
    </lineage>
</organism>
<dbReference type="EMBL" id="KZ678143">
    <property type="protein sequence ID" value="PSN61637.1"/>
    <property type="molecule type" value="Genomic_DNA"/>
</dbReference>
<name>A0A2T2N875_CORCC</name>
<evidence type="ECO:0000313" key="1">
    <source>
        <dbReference type="EMBL" id="PSN61637.1"/>
    </source>
</evidence>
<proteinExistence type="predicted"/>
<keyword evidence="2" id="KW-1185">Reference proteome</keyword>
<reference evidence="1 2" key="1">
    <citation type="journal article" date="2018" name="Front. Microbiol.">
        <title>Genome-Wide Analysis of Corynespora cassiicola Leaf Fall Disease Putative Effectors.</title>
        <authorList>
            <person name="Lopez D."/>
            <person name="Ribeiro S."/>
            <person name="Label P."/>
            <person name="Fumanal B."/>
            <person name="Venisse J.S."/>
            <person name="Kohler A."/>
            <person name="de Oliveira R.R."/>
            <person name="Labutti K."/>
            <person name="Lipzen A."/>
            <person name="Lail K."/>
            <person name="Bauer D."/>
            <person name="Ohm R.A."/>
            <person name="Barry K.W."/>
            <person name="Spatafora J."/>
            <person name="Grigoriev I.V."/>
            <person name="Martin F.M."/>
            <person name="Pujade-Renaud V."/>
        </authorList>
    </citation>
    <scope>NUCLEOTIDE SEQUENCE [LARGE SCALE GENOMIC DNA]</scope>
    <source>
        <strain evidence="1 2">Philippines</strain>
    </source>
</reference>
<protein>
    <submittedName>
        <fullName evidence="1">Uncharacterized protein</fullName>
    </submittedName>
</protein>